<reference evidence="10 12" key="2">
    <citation type="submission" date="2020-06" db="EMBL/GenBank/DDBJ databases">
        <title>Complete genome of Paenibacillus barcinonensis KACC11450.</title>
        <authorList>
            <person name="Kim M."/>
            <person name="Park Y.-J."/>
            <person name="Shin J.-H."/>
        </authorList>
    </citation>
    <scope>NUCLEOTIDE SEQUENCE [LARGE SCALE GENOMIC DNA]</scope>
    <source>
        <strain evidence="10 12">KACC11450</strain>
    </source>
</reference>
<dbReference type="PANTHER" id="PTHR43163">
    <property type="entry name" value="DIPEPTIDE TRANSPORT SYSTEM PERMEASE PROTEIN DPPB-RELATED"/>
    <property type="match status" value="1"/>
</dbReference>
<evidence type="ECO:0000313" key="9">
    <source>
        <dbReference type="EMBL" id="PYE48281.1"/>
    </source>
</evidence>
<evidence type="ECO:0000256" key="4">
    <source>
        <dbReference type="ARBA" id="ARBA00022692"/>
    </source>
</evidence>
<dbReference type="Gene3D" id="1.10.3720.10">
    <property type="entry name" value="MetI-like"/>
    <property type="match status" value="1"/>
</dbReference>
<dbReference type="InterPro" id="IPR035906">
    <property type="entry name" value="MetI-like_sf"/>
</dbReference>
<keyword evidence="6 7" id="KW-0472">Membrane</keyword>
<evidence type="ECO:0000259" key="8">
    <source>
        <dbReference type="PROSITE" id="PS50928"/>
    </source>
</evidence>
<dbReference type="Pfam" id="PF00528">
    <property type="entry name" value="BPD_transp_1"/>
    <property type="match status" value="1"/>
</dbReference>
<keyword evidence="5 7" id="KW-1133">Transmembrane helix</keyword>
<evidence type="ECO:0000256" key="5">
    <source>
        <dbReference type="ARBA" id="ARBA00022989"/>
    </source>
</evidence>
<evidence type="ECO:0000313" key="11">
    <source>
        <dbReference type="Proteomes" id="UP000247790"/>
    </source>
</evidence>
<dbReference type="Pfam" id="PF19300">
    <property type="entry name" value="BPD_transp_1_N"/>
    <property type="match status" value="1"/>
</dbReference>
<feature type="domain" description="ABC transmembrane type-1" evidence="8">
    <location>
        <begin position="99"/>
        <end position="295"/>
    </location>
</feature>
<keyword evidence="12" id="KW-1185">Reference proteome</keyword>
<dbReference type="InterPro" id="IPR045621">
    <property type="entry name" value="BPD_transp_1_N"/>
</dbReference>
<comment type="similarity">
    <text evidence="7">Belongs to the binding-protein-dependent transport system permease family.</text>
</comment>
<proteinExistence type="inferred from homology"/>
<evidence type="ECO:0000256" key="2">
    <source>
        <dbReference type="ARBA" id="ARBA00022448"/>
    </source>
</evidence>
<reference evidence="9 11" key="1">
    <citation type="submission" date="2018-06" db="EMBL/GenBank/DDBJ databases">
        <title>Genomic Encyclopedia of Type Strains, Phase III (KMG-III): the genomes of soil and plant-associated and newly described type strains.</title>
        <authorList>
            <person name="Whitman W."/>
        </authorList>
    </citation>
    <scope>NUCLEOTIDE SEQUENCE [LARGE SCALE GENOMIC DNA]</scope>
    <source>
        <strain evidence="9 11">CECT 7022</strain>
    </source>
</reference>
<dbReference type="GO" id="GO:0055085">
    <property type="term" value="P:transmembrane transport"/>
    <property type="evidence" value="ECO:0007669"/>
    <property type="project" value="InterPro"/>
</dbReference>
<evidence type="ECO:0000313" key="10">
    <source>
        <dbReference type="EMBL" id="QKS56873.1"/>
    </source>
</evidence>
<dbReference type="CDD" id="cd06261">
    <property type="entry name" value="TM_PBP2"/>
    <property type="match status" value="1"/>
</dbReference>
<keyword evidence="2 7" id="KW-0813">Transport</keyword>
<accession>A0A2V4V8Q5</accession>
<dbReference type="PROSITE" id="PS50928">
    <property type="entry name" value="ABC_TM1"/>
    <property type="match status" value="1"/>
</dbReference>
<dbReference type="GO" id="GO:0005886">
    <property type="term" value="C:plasma membrane"/>
    <property type="evidence" value="ECO:0007669"/>
    <property type="project" value="UniProtKB-SubCell"/>
</dbReference>
<dbReference type="Proteomes" id="UP000509327">
    <property type="component" value="Chromosome"/>
</dbReference>
<dbReference type="EMBL" id="CP054614">
    <property type="protein sequence ID" value="QKS56873.1"/>
    <property type="molecule type" value="Genomic_DNA"/>
</dbReference>
<dbReference type="InterPro" id="IPR050036">
    <property type="entry name" value="CntB"/>
</dbReference>
<feature type="transmembrane region" description="Helical" evidence="7">
    <location>
        <begin position="174"/>
        <end position="193"/>
    </location>
</feature>
<name>A0A2V4V8Q5_PAEBA</name>
<feature type="transmembrane region" description="Helical" evidence="7">
    <location>
        <begin position="233"/>
        <end position="257"/>
    </location>
</feature>
<sequence>MGSYIARRLLLTIPMLIIISLITFLLINLSPLDPAVVVLQAQDVPQITDELIAQTNEALGFNQPFLVRYLNWMKAVVQFDFGHSYVSGESVWSLIGPALLNTLKLTLVSSVFIILFSVLLGVISALKEGKLLDRSVRGVSFFLTAMPSYWLAALLIWYFSVKLDLLPTSGMDSYRSYILPVLVITLSYTGIYFRSVRSAMLSNMNEDYVLYARASGLSERKVMMHILRNSLQVAVSIFCMAIPIILGSTVVIENVFAWPGLGRLSVKAILSRDFPIIQAYVLILAVTFVLFNMFSDMINAALNPRLRKEF</sequence>
<evidence type="ECO:0000256" key="7">
    <source>
        <dbReference type="RuleBase" id="RU363032"/>
    </source>
</evidence>
<dbReference type="PANTHER" id="PTHR43163:SF6">
    <property type="entry name" value="DIPEPTIDE TRANSPORT SYSTEM PERMEASE PROTEIN DPPB-RELATED"/>
    <property type="match status" value="1"/>
</dbReference>
<protein>
    <submittedName>
        <fullName evidence="10">ABC transporter permease</fullName>
    </submittedName>
    <submittedName>
        <fullName evidence="9">Nickel transport system permease protein</fullName>
    </submittedName>
</protein>
<dbReference type="NCBIfam" id="NF045469">
    <property type="entry name" value="Opp1B"/>
    <property type="match status" value="1"/>
</dbReference>
<feature type="transmembrane region" description="Helical" evidence="7">
    <location>
        <begin position="138"/>
        <end position="159"/>
    </location>
</feature>
<dbReference type="AlphaFoldDB" id="A0A2V4V8Q5"/>
<dbReference type="EMBL" id="QJSW01000009">
    <property type="protein sequence ID" value="PYE48281.1"/>
    <property type="molecule type" value="Genomic_DNA"/>
</dbReference>
<dbReference type="Proteomes" id="UP000247790">
    <property type="component" value="Unassembled WGS sequence"/>
</dbReference>
<feature type="transmembrane region" description="Helical" evidence="7">
    <location>
        <begin position="277"/>
        <end position="302"/>
    </location>
</feature>
<evidence type="ECO:0000256" key="6">
    <source>
        <dbReference type="ARBA" id="ARBA00023136"/>
    </source>
</evidence>
<dbReference type="SUPFAM" id="SSF161098">
    <property type="entry name" value="MetI-like"/>
    <property type="match status" value="1"/>
</dbReference>
<keyword evidence="3" id="KW-1003">Cell membrane</keyword>
<organism evidence="9 11">
    <name type="scientific">Paenibacillus barcinonensis</name>
    <dbReference type="NCBI Taxonomy" id="198119"/>
    <lineage>
        <taxon>Bacteria</taxon>
        <taxon>Bacillati</taxon>
        <taxon>Bacillota</taxon>
        <taxon>Bacilli</taxon>
        <taxon>Bacillales</taxon>
        <taxon>Paenibacillaceae</taxon>
        <taxon>Paenibacillus</taxon>
    </lineage>
</organism>
<dbReference type="RefSeq" id="WP_110897427.1">
    <property type="nucleotide sequence ID" value="NZ_CP054614.1"/>
</dbReference>
<feature type="transmembrane region" description="Helical" evidence="7">
    <location>
        <begin position="107"/>
        <end position="126"/>
    </location>
</feature>
<dbReference type="OrthoDB" id="24153at2"/>
<dbReference type="InterPro" id="IPR000515">
    <property type="entry name" value="MetI-like"/>
</dbReference>
<evidence type="ECO:0000256" key="3">
    <source>
        <dbReference type="ARBA" id="ARBA00022475"/>
    </source>
</evidence>
<keyword evidence="4 7" id="KW-0812">Transmembrane</keyword>
<gene>
    <name evidence="9" type="ORF">DFQ00_109135</name>
    <name evidence="10" type="ORF">HUB98_11410</name>
</gene>
<evidence type="ECO:0000256" key="1">
    <source>
        <dbReference type="ARBA" id="ARBA00004651"/>
    </source>
</evidence>
<evidence type="ECO:0000313" key="12">
    <source>
        <dbReference type="Proteomes" id="UP000509327"/>
    </source>
</evidence>
<comment type="subcellular location">
    <subcellularLocation>
        <location evidence="1 7">Cell membrane</location>
        <topology evidence="1 7">Multi-pass membrane protein</topology>
    </subcellularLocation>
</comment>
<feature type="transmembrane region" description="Helical" evidence="7">
    <location>
        <begin position="9"/>
        <end position="29"/>
    </location>
</feature>